<dbReference type="InterPro" id="IPR010065">
    <property type="entry name" value="AA_ABC_transptr_permease_3TM"/>
</dbReference>
<dbReference type="Gene3D" id="1.10.3720.10">
    <property type="entry name" value="MetI-like"/>
    <property type="match status" value="1"/>
</dbReference>
<evidence type="ECO:0000256" key="6">
    <source>
        <dbReference type="ARBA" id="ARBA00022692"/>
    </source>
</evidence>
<reference evidence="11 12" key="1">
    <citation type="submission" date="2016-10" db="EMBL/GenBank/DDBJ databases">
        <authorList>
            <person name="de Groot N.N."/>
        </authorList>
    </citation>
    <scope>NUCLEOTIDE SEQUENCE [LARGE SCALE GENOMIC DNA]</scope>
    <source>
        <strain evidence="11 12">DSM 15345</strain>
    </source>
</reference>
<dbReference type="STRING" id="89524.SAMN05444370_105156"/>
<evidence type="ECO:0000259" key="10">
    <source>
        <dbReference type="PROSITE" id="PS50928"/>
    </source>
</evidence>
<protein>
    <submittedName>
        <fullName evidence="11">Histidine transport system permease protein/arginine/ornithine transport system permease protein</fullName>
    </submittedName>
</protein>
<keyword evidence="4" id="KW-1003">Cell membrane</keyword>
<keyword evidence="5" id="KW-0997">Cell inner membrane</keyword>
<feature type="domain" description="ABC transmembrane type-1" evidence="10">
    <location>
        <begin position="15"/>
        <end position="214"/>
    </location>
</feature>
<dbReference type="GO" id="GO:0043190">
    <property type="term" value="C:ATP-binding cassette (ABC) transporter complex"/>
    <property type="evidence" value="ECO:0007669"/>
    <property type="project" value="InterPro"/>
</dbReference>
<evidence type="ECO:0000256" key="1">
    <source>
        <dbReference type="ARBA" id="ARBA00004429"/>
    </source>
</evidence>
<dbReference type="SUPFAM" id="SSF161098">
    <property type="entry name" value="MetI-like"/>
    <property type="match status" value="1"/>
</dbReference>
<evidence type="ECO:0000256" key="7">
    <source>
        <dbReference type="ARBA" id="ARBA00022989"/>
    </source>
</evidence>
<dbReference type="PROSITE" id="PS50928">
    <property type="entry name" value="ABC_TM1"/>
    <property type="match status" value="1"/>
</dbReference>
<organism evidence="11 12">
    <name type="scientific">Rubrimonas cliftonensis</name>
    <dbReference type="NCBI Taxonomy" id="89524"/>
    <lineage>
        <taxon>Bacteria</taxon>
        <taxon>Pseudomonadati</taxon>
        <taxon>Pseudomonadota</taxon>
        <taxon>Alphaproteobacteria</taxon>
        <taxon>Rhodobacterales</taxon>
        <taxon>Paracoccaceae</taxon>
        <taxon>Rubrimonas</taxon>
    </lineage>
</organism>
<dbReference type="NCBIfam" id="TIGR01726">
    <property type="entry name" value="HEQRo_perm_3TM"/>
    <property type="match status" value="1"/>
</dbReference>
<evidence type="ECO:0000256" key="5">
    <source>
        <dbReference type="ARBA" id="ARBA00022519"/>
    </source>
</evidence>
<feature type="transmembrane region" description="Helical" evidence="9">
    <location>
        <begin position="51"/>
        <end position="72"/>
    </location>
</feature>
<feature type="transmembrane region" description="Helical" evidence="9">
    <location>
        <begin position="92"/>
        <end position="111"/>
    </location>
</feature>
<feature type="transmembrane region" description="Helical" evidence="9">
    <location>
        <begin position="159"/>
        <end position="183"/>
    </location>
</feature>
<keyword evidence="6 9" id="KW-0812">Transmembrane</keyword>
<dbReference type="Pfam" id="PF00528">
    <property type="entry name" value="BPD_transp_1"/>
    <property type="match status" value="1"/>
</dbReference>
<evidence type="ECO:0000313" key="11">
    <source>
        <dbReference type="EMBL" id="SEA46332.1"/>
    </source>
</evidence>
<name>A0A1H4BEV5_9RHOB</name>
<dbReference type="InterPro" id="IPR051613">
    <property type="entry name" value="ABC_transp_permease_HisMQ"/>
</dbReference>
<keyword evidence="8 9" id="KW-0472">Membrane</keyword>
<feature type="transmembrane region" description="Helical" evidence="9">
    <location>
        <begin position="15"/>
        <end position="39"/>
    </location>
</feature>
<evidence type="ECO:0000256" key="4">
    <source>
        <dbReference type="ARBA" id="ARBA00022475"/>
    </source>
</evidence>
<keyword evidence="3 9" id="KW-0813">Transport</keyword>
<keyword evidence="12" id="KW-1185">Reference proteome</keyword>
<evidence type="ECO:0000256" key="2">
    <source>
        <dbReference type="ARBA" id="ARBA00010072"/>
    </source>
</evidence>
<feature type="transmembrane region" description="Helical" evidence="9">
    <location>
        <begin position="195"/>
        <end position="215"/>
    </location>
</feature>
<accession>A0A1H4BEV5</accession>
<dbReference type="GO" id="GO:0022857">
    <property type="term" value="F:transmembrane transporter activity"/>
    <property type="evidence" value="ECO:0007669"/>
    <property type="project" value="InterPro"/>
</dbReference>
<keyword evidence="7 9" id="KW-1133">Transmembrane helix</keyword>
<dbReference type="PANTHER" id="PTHR30133">
    <property type="entry name" value="CATIONIC AMINO ACID TRANSPORTER, MEMBRANE COMPONENT"/>
    <property type="match status" value="1"/>
</dbReference>
<evidence type="ECO:0000313" key="12">
    <source>
        <dbReference type="Proteomes" id="UP000198703"/>
    </source>
</evidence>
<dbReference type="InterPro" id="IPR000515">
    <property type="entry name" value="MetI-like"/>
</dbReference>
<gene>
    <name evidence="11" type="ORF">SAMN05444370_105156</name>
</gene>
<evidence type="ECO:0000256" key="8">
    <source>
        <dbReference type="ARBA" id="ARBA00023136"/>
    </source>
</evidence>
<comment type="similarity">
    <text evidence="2">Belongs to the binding-protein-dependent transport system permease family. HisMQ subfamily.</text>
</comment>
<comment type="subcellular location">
    <subcellularLocation>
        <location evidence="1">Cell inner membrane</location>
        <topology evidence="1">Multi-pass membrane protein</topology>
    </subcellularLocation>
    <subcellularLocation>
        <location evidence="9">Cell membrane</location>
        <topology evidence="9">Multi-pass membrane protein</topology>
    </subcellularLocation>
</comment>
<proteinExistence type="inferred from homology"/>
<evidence type="ECO:0000256" key="3">
    <source>
        <dbReference type="ARBA" id="ARBA00022448"/>
    </source>
</evidence>
<dbReference type="CDD" id="cd06261">
    <property type="entry name" value="TM_PBP2"/>
    <property type="match status" value="1"/>
</dbReference>
<dbReference type="Proteomes" id="UP000198703">
    <property type="component" value="Unassembled WGS sequence"/>
</dbReference>
<evidence type="ECO:0000256" key="9">
    <source>
        <dbReference type="RuleBase" id="RU363032"/>
    </source>
</evidence>
<sequence length="225" mass="23260">MEALIGAGPLLLQGFWVTVSVAVLALALASVLGALAAAARLGGGPVGRGAAAAYSTVVRGIPDLVTILIIYFAGQRLVNALAGAVGLEGVDVSAYAAGVLAIGFIYGAYLAETFRGAWLAVPRGQIEAGVALGLSRSRLLWRIAAPQLMRHALPGYANVWQVLVKSTAVVSVIGLSDLVGLALKVGRRERDPFTFMLAVLVAYLLITAVSGWALARAEKRLARGT</sequence>
<dbReference type="InterPro" id="IPR035906">
    <property type="entry name" value="MetI-like_sf"/>
</dbReference>
<dbReference type="AlphaFoldDB" id="A0A1H4BEV5"/>
<dbReference type="OrthoDB" id="9808674at2"/>
<dbReference type="RefSeq" id="WP_093253106.1">
    <property type="nucleotide sequence ID" value="NZ_FNQM01000005.1"/>
</dbReference>
<dbReference type="EMBL" id="FNQM01000005">
    <property type="protein sequence ID" value="SEA46332.1"/>
    <property type="molecule type" value="Genomic_DNA"/>
</dbReference>